<evidence type="ECO:0000313" key="3">
    <source>
        <dbReference type="EMBL" id="VCU10627.1"/>
    </source>
</evidence>
<feature type="compositionally biased region" description="Basic and acidic residues" evidence="1">
    <location>
        <begin position="1"/>
        <end position="18"/>
    </location>
</feature>
<protein>
    <submittedName>
        <fullName evidence="3">Serine/threonine-protein kinase RsbT</fullName>
    </submittedName>
</protein>
<dbReference type="EMBL" id="UWOC01000174">
    <property type="protein sequence ID" value="VCU10627.1"/>
    <property type="molecule type" value="Genomic_DNA"/>
</dbReference>
<dbReference type="SUPFAM" id="SSF55874">
    <property type="entry name" value="ATPase domain of HSP90 chaperone/DNA topoisomerase II/histidine kinase"/>
    <property type="match status" value="1"/>
</dbReference>
<name>A0A3S5CYL9_9BRAD</name>
<keyword evidence="3" id="KW-0808">Transferase</keyword>
<accession>A0A3S5CYL9</accession>
<dbReference type="Proteomes" id="UP000289200">
    <property type="component" value="Unassembled WGS sequence"/>
</dbReference>
<dbReference type="OrthoDB" id="5769716at2"/>
<dbReference type="CDD" id="cd16934">
    <property type="entry name" value="HATPase_RsbT-like"/>
    <property type="match status" value="1"/>
</dbReference>
<gene>
    <name evidence="3" type="primary">rsbT_3</name>
    <name evidence="3" type="ORF">RHODGE_RHODGE_03829</name>
</gene>
<evidence type="ECO:0000259" key="2">
    <source>
        <dbReference type="Pfam" id="PF13581"/>
    </source>
</evidence>
<reference evidence="4" key="1">
    <citation type="submission" date="2018-10" db="EMBL/GenBank/DDBJ databases">
        <authorList>
            <person name="Peiro R."/>
            <person name="Begona"/>
            <person name="Cbmso G."/>
            <person name="Lopez M."/>
            <person name="Gonzalez S."/>
            <person name="Sacristan E."/>
            <person name="Castillo E."/>
        </authorList>
    </citation>
    <scope>NUCLEOTIDE SEQUENCE [LARGE SCALE GENOMIC DNA]</scope>
</reference>
<evidence type="ECO:0000256" key="1">
    <source>
        <dbReference type="SAM" id="MobiDB-lite"/>
    </source>
</evidence>
<dbReference type="AlphaFoldDB" id="A0A3S5CYL9"/>
<dbReference type="Pfam" id="PF13581">
    <property type="entry name" value="HATPase_c_2"/>
    <property type="match status" value="1"/>
</dbReference>
<dbReference type="InterPro" id="IPR036890">
    <property type="entry name" value="HATPase_C_sf"/>
</dbReference>
<keyword evidence="3" id="KW-0418">Kinase</keyword>
<proteinExistence type="predicted"/>
<dbReference type="GO" id="GO:0016301">
    <property type="term" value="F:kinase activity"/>
    <property type="evidence" value="ECO:0007669"/>
    <property type="project" value="UniProtKB-KW"/>
</dbReference>
<keyword evidence="4" id="KW-1185">Reference proteome</keyword>
<feature type="domain" description="Histidine kinase/HSP90-like ATPase" evidence="2">
    <location>
        <begin position="37"/>
        <end position="153"/>
    </location>
</feature>
<evidence type="ECO:0000313" key="4">
    <source>
        <dbReference type="Proteomes" id="UP000289200"/>
    </source>
</evidence>
<comment type="caution">
    <text evidence="3">The sequence shown here is derived from an EMBL/GenBank/DDBJ whole genome shotgun (WGS) entry which is preliminary data.</text>
</comment>
<dbReference type="InterPro" id="IPR003594">
    <property type="entry name" value="HATPase_dom"/>
</dbReference>
<dbReference type="Gene3D" id="3.30.565.10">
    <property type="entry name" value="Histidine kinase-like ATPase, C-terminal domain"/>
    <property type="match status" value="1"/>
</dbReference>
<sequence>MSEHREPARPHRGDHQHDTAAVNRTLVIECRIVRELDVAEARRHAKQMAENIGFKTVRVYRLITAVSELACNLCFHASDGGVVRLSTIEMDGTSGIEVVAEDDGPGIADLALAMRDGYSTIGGLGSGLPGTQRLMDDFAIWSERGRGTRVTAVIWNR</sequence>
<organism evidence="3 4">
    <name type="scientific">Rhodoplanes serenus</name>
    <dbReference type="NCBI Taxonomy" id="200615"/>
    <lineage>
        <taxon>Bacteria</taxon>
        <taxon>Pseudomonadati</taxon>
        <taxon>Pseudomonadota</taxon>
        <taxon>Alphaproteobacteria</taxon>
        <taxon>Hyphomicrobiales</taxon>
        <taxon>Nitrobacteraceae</taxon>
        <taxon>Rhodoplanes</taxon>
    </lineage>
</organism>
<feature type="region of interest" description="Disordered" evidence="1">
    <location>
        <begin position="1"/>
        <end position="20"/>
    </location>
</feature>